<reference evidence="2" key="1">
    <citation type="submission" date="2019-12" db="EMBL/GenBank/DDBJ databases">
        <title>An insight into the sialome of adult female Ixodes ricinus ticks feeding for 6 days.</title>
        <authorList>
            <person name="Perner J."/>
            <person name="Ribeiro J.M.C."/>
        </authorList>
    </citation>
    <scope>NUCLEOTIDE SEQUENCE</scope>
    <source>
        <strain evidence="2">Semi-engorged</strain>
        <tissue evidence="2">Salivary glands</tissue>
    </source>
</reference>
<sequence length="102" mass="11194">MCSAPPHSLSLMASGTCLALELLGGTCHLNFSNGLPVRVDNQLRSFVCEPVLSSINTHVTLLLLVVYYLHISAIMSTNVIKNSSWRSQYGDHTLYSSTVYFS</sequence>
<keyword evidence="1" id="KW-1133">Transmembrane helix</keyword>
<accession>A0A6B0UCS2</accession>
<keyword evidence="1" id="KW-0472">Membrane</keyword>
<organism evidence="2">
    <name type="scientific">Ixodes ricinus</name>
    <name type="common">Common tick</name>
    <name type="synonym">Acarus ricinus</name>
    <dbReference type="NCBI Taxonomy" id="34613"/>
    <lineage>
        <taxon>Eukaryota</taxon>
        <taxon>Metazoa</taxon>
        <taxon>Ecdysozoa</taxon>
        <taxon>Arthropoda</taxon>
        <taxon>Chelicerata</taxon>
        <taxon>Arachnida</taxon>
        <taxon>Acari</taxon>
        <taxon>Parasitiformes</taxon>
        <taxon>Ixodida</taxon>
        <taxon>Ixodoidea</taxon>
        <taxon>Ixodidae</taxon>
        <taxon>Ixodinae</taxon>
        <taxon>Ixodes</taxon>
    </lineage>
</organism>
<evidence type="ECO:0000313" key="2">
    <source>
        <dbReference type="EMBL" id="MXU88571.1"/>
    </source>
</evidence>
<feature type="transmembrane region" description="Helical" evidence="1">
    <location>
        <begin position="59"/>
        <end position="80"/>
    </location>
</feature>
<proteinExistence type="predicted"/>
<keyword evidence="1" id="KW-0812">Transmembrane</keyword>
<protein>
    <submittedName>
        <fullName evidence="2">Putative secreted protein</fullName>
    </submittedName>
</protein>
<evidence type="ECO:0000256" key="1">
    <source>
        <dbReference type="SAM" id="Phobius"/>
    </source>
</evidence>
<name>A0A6B0UCS2_IXORI</name>
<dbReference type="EMBL" id="GIFC01006488">
    <property type="protein sequence ID" value="MXU88571.1"/>
    <property type="molecule type" value="Transcribed_RNA"/>
</dbReference>
<dbReference type="AlphaFoldDB" id="A0A6B0UCS2"/>